<dbReference type="InterPro" id="IPR011042">
    <property type="entry name" value="6-blade_b-propeller_TolB-like"/>
</dbReference>
<name>A0AAD7BDT3_9AGAR</name>
<dbReference type="PANTHER" id="PTHR46513">
    <property type="entry name" value="VITELLOGENIN RECEPTOR-LIKE PROTEIN-RELATED-RELATED"/>
    <property type="match status" value="1"/>
</dbReference>
<evidence type="ECO:0000313" key="1">
    <source>
        <dbReference type="EMBL" id="KAJ7618387.1"/>
    </source>
</evidence>
<dbReference type="InterPro" id="IPR000033">
    <property type="entry name" value="LDLR_classB_rpt"/>
</dbReference>
<dbReference type="SUPFAM" id="SSF101898">
    <property type="entry name" value="NHL repeat"/>
    <property type="match status" value="1"/>
</dbReference>
<dbReference type="SMART" id="SM00135">
    <property type="entry name" value="LY"/>
    <property type="match status" value="4"/>
</dbReference>
<proteinExistence type="predicted"/>
<comment type="caution">
    <text evidence="1">The sequence shown here is derived from an EMBL/GenBank/DDBJ whole genome shotgun (WGS) entry which is preliminary data.</text>
</comment>
<organism evidence="1 2">
    <name type="scientific">Roridomyces roridus</name>
    <dbReference type="NCBI Taxonomy" id="1738132"/>
    <lineage>
        <taxon>Eukaryota</taxon>
        <taxon>Fungi</taxon>
        <taxon>Dikarya</taxon>
        <taxon>Basidiomycota</taxon>
        <taxon>Agaricomycotina</taxon>
        <taxon>Agaricomycetes</taxon>
        <taxon>Agaricomycetidae</taxon>
        <taxon>Agaricales</taxon>
        <taxon>Marasmiineae</taxon>
        <taxon>Mycenaceae</taxon>
        <taxon>Roridomyces</taxon>
    </lineage>
</organism>
<evidence type="ECO:0000313" key="2">
    <source>
        <dbReference type="Proteomes" id="UP001221142"/>
    </source>
</evidence>
<gene>
    <name evidence="1" type="ORF">FB45DRAFT_1033592</name>
</gene>
<sequence length="357" mass="39503">MPAIPVQTRLQDALTRESDKMVEEGVASEEEVRRVMREIFGVPLEDSAENTNKDRLILLEVMKGEIQTLSPDGRMSGTLISGLTSMPDAVQIDNRPGKGHIYWTNMGTFSSENNGFISRANLADGSNITTIVPVGVTRTPKQLVLDAEGDKLYWCDREGCRIMRCNLDGSNVETLYASTTPGPDDVEERKNPRKWCVGLVLDKSRGLMYWTQKGANKGWCGSILRASIELPPGSQPHSRHDVEVLFSGMPEPIHLEFHAGFLYWTDRGDPPFGNTLNRAEVGWALDAKRAPRGPGKEWVIAERYHEAMGLTIDRAGGKIYVCDLSGTVWVTELDGSNKRALQREVGTFTGVTFHPGA</sequence>
<accession>A0AAD7BDT3</accession>
<dbReference type="EMBL" id="JARKIF010000019">
    <property type="protein sequence ID" value="KAJ7618387.1"/>
    <property type="molecule type" value="Genomic_DNA"/>
</dbReference>
<reference evidence="1" key="1">
    <citation type="submission" date="2023-03" db="EMBL/GenBank/DDBJ databases">
        <title>Massive genome expansion in bonnet fungi (Mycena s.s.) driven by repeated elements and novel gene families across ecological guilds.</title>
        <authorList>
            <consortium name="Lawrence Berkeley National Laboratory"/>
            <person name="Harder C.B."/>
            <person name="Miyauchi S."/>
            <person name="Viragh M."/>
            <person name="Kuo A."/>
            <person name="Thoen E."/>
            <person name="Andreopoulos B."/>
            <person name="Lu D."/>
            <person name="Skrede I."/>
            <person name="Drula E."/>
            <person name="Henrissat B."/>
            <person name="Morin E."/>
            <person name="Kohler A."/>
            <person name="Barry K."/>
            <person name="LaButti K."/>
            <person name="Morin E."/>
            <person name="Salamov A."/>
            <person name="Lipzen A."/>
            <person name="Mereny Z."/>
            <person name="Hegedus B."/>
            <person name="Baldrian P."/>
            <person name="Stursova M."/>
            <person name="Weitz H."/>
            <person name="Taylor A."/>
            <person name="Grigoriev I.V."/>
            <person name="Nagy L.G."/>
            <person name="Martin F."/>
            <person name="Kauserud H."/>
        </authorList>
    </citation>
    <scope>NUCLEOTIDE SEQUENCE</scope>
    <source>
        <strain evidence="1">9284</strain>
    </source>
</reference>
<dbReference type="AlphaFoldDB" id="A0AAD7BDT3"/>
<dbReference type="Gene3D" id="2.120.10.30">
    <property type="entry name" value="TolB, C-terminal domain"/>
    <property type="match status" value="2"/>
</dbReference>
<dbReference type="PANTHER" id="PTHR46513:SF13">
    <property type="entry name" value="EGF-LIKE DOMAIN-CONTAINING PROTEIN"/>
    <property type="match status" value="1"/>
</dbReference>
<dbReference type="InterPro" id="IPR050778">
    <property type="entry name" value="Cueball_EGF_LRP_Nidogen"/>
</dbReference>
<keyword evidence="2" id="KW-1185">Reference proteome</keyword>
<dbReference type="Proteomes" id="UP001221142">
    <property type="component" value="Unassembled WGS sequence"/>
</dbReference>
<protein>
    <submittedName>
        <fullName evidence="1">Uncharacterized protein</fullName>
    </submittedName>
</protein>